<dbReference type="Pfam" id="PF01796">
    <property type="entry name" value="OB_ChsH2_C"/>
    <property type="match status" value="2"/>
</dbReference>
<name>A0A318S0I2_WILLI</name>
<dbReference type="Gene3D" id="6.10.30.10">
    <property type="match status" value="2"/>
</dbReference>
<dbReference type="InterPro" id="IPR002878">
    <property type="entry name" value="ChsH2_C"/>
</dbReference>
<proteinExistence type="predicted"/>
<dbReference type="InterPro" id="IPR052513">
    <property type="entry name" value="Thioester_dehydratase-like"/>
</dbReference>
<gene>
    <name evidence="2" type="ORF">DFR67_102135</name>
</gene>
<dbReference type="AlphaFoldDB" id="A0A318S0I2"/>
<protein>
    <recommendedName>
        <fullName evidence="1">ChsH2 C-terminal OB-fold domain-containing protein</fullName>
    </recommendedName>
</protein>
<accession>A0A318S0I2</accession>
<feature type="domain" description="ChsH2 C-terminal OB-fold" evidence="1">
    <location>
        <begin position="84"/>
        <end position="148"/>
    </location>
</feature>
<dbReference type="InterPro" id="IPR012340">
    <property type="entry name" value="NA-bd_OB-fold"/>
</dbReference>
<dbReference type="Proteomes" id="UP000247591">
    <property type="component" value="Unassembled WGS sequence"/>
</dbReference>
<comment type="caution">
    <text evidence="2">The sequence shown here is derived from an EMBL/GenBank/DDBJ whole genome shotgun (WGS) entry which is preliminary data.</text>
</comment>
<dbReference type="PANTHER" id="PTHR34075:SF5">
    <property type="entry name" value="BLR3430 PROTEIN"/>
    <property type="match status" value="1"/>
</dbReference>
<dbReference type="EMBL" id="QJSP01000002">
    <property type="protein sequence ID" value="PYE19997.1"/>
    <property type="molecule type" value="Genomic_DNA"/>
</dbReference>
<dbReference type="RefSeq" id="WP_110468026.1">
    <property type="nucleotide sequence ID" value="NZ_QJSP01000002.1"/>
</dbReference>
<dbReference type="OrthoDB" id="5124195at2"/>
<sequence>MSVSQISAGFAAVVAPIEDPDDPVLSAPLHNSFDYTRSLGPVLGRFARGLLEGKIIGGRSADGTVYVPPVEFDPVTRAQIDDFVEVSEVGTVKSWSWMAEPIEGQPLSEPFAWALIELDGAGTSLLHAVAADGPDALSTGARVHAVWKTDRTGRIDDIAHFALGDEAEPAAPRTSEPSDTDGVMITTPLGLTIEHTASIEETWYLQGLKEGKLYGGRTGPGAPVYFPPRGADPTDGNPTGERVEVSDKGVVTTFCIVNVPFLGQQIKPPYVAAYVLLDGSDIPFLHLILDVEADEVHMGMRVEAVWRPREEWDHTLRNISHFRPSGEPDADYDSYKDHL</sequence>
<evidence type="ECO:0000313" key="3">
    <source>
        <dbReference type="Proteomes" id="UP000247591"/>
    </source>
</evidence>
<keyword evidence="3" id="KW-1185">Reference proteome</keyword>
<dbReference type="PANTHER" id="PTHR34075">
    <property type="entry name" value="BLR3430 PROTEIN"/>
    <property type="match status" value="1"/>
</dbReference>
<dbReference type="SUPFAM" id="SSF50249">
    <property type="entry name" value="Nucleic acid-binding proteins"/>
    <property type="match status" value="2"/>
</dbReference>
<feature type="domain" description="ChsH2 C-terminal OB-fold" evidence="1">
    <location>
        <begin position="243"/>
        <end position="307"/>
    </location>
</feature>
<evidence type="ECO:0000259" key="1">
    <source>
        <dbReference type="Pfam" id="PF01796"/>
    </source>
</evidence>
<evidence type="ECO:0000313" key="2">
    <source>
        <dbReference type="EMBL" id="PYE19997.1"/>
    </source>
</evidence>
<reference evidence="2 3" key="1">
    <citation type="submission" date="2018-06" db="EMBL/GenBank/DDBJ databases">
        <title>Genomic Encyclopedia of Type Strains, Phase IV (KMG-IV): sequencing the most valuable type-strain genomes for metagenomic binning, comparative biology and taxonomic classification.</title>
        <authorList>
            <person name="Goeker M."/>
        </authorList>
    </citation>
    <scope>NUCLEOTIDE SEQUENCE [LARGE SCALE GENOMIC DNA]</scope>
    <source>
        <strain evidence="2 3">DSM 45521</strain>
    </source>
</reference>
<organism evidence="2 3">
    <name type="scientific">Williamsia limnetica</name>
    <dbReference type="NCBI Taxonomy" id="882452"/>
    <lineage>
        <taxon>Bacteria</taxon>
        <taxon>Bacillati</taxon>
        <taxon>Actinomycetota</taxon>
        <taxon>Actinomycetes</taxon>
        <taxon>Mycobacteriales</taxon>
        <taxon>Nocardiaceae</taxon>
        <taxon>Williamsia</taxon>
    </lineage>
</organism>